<feature type="transmembrane region" description="Helical" evidence="2">
    <location>
        <begin position="498"/>
        <end position="521"/>
    </location>
</feature>
<feature type="region of interest" description="Disordered" evidence="1">
    <location>
        <begin position="175"/>
        <end position="206"/>
    </location>
</feature>
<organism evidence="3 4">
    <name type="scientific">Liparis tanakae</name>
    <name type="common">Tanaka's snailfish</name>
    <dbReference type="NCBI Taxonomy" id="230148"/>
    <lineage>
        <taxon>Eukaryota</taxon>
        <taxon>Metazoa</taxon>
        <taxon>Chordata</taxon>
        <taxon>Craniata</taxon>
        <taxon>Vertebrata</taxon>
        <taxon>Euteleostomi</taxon>
        <taxon>Actinopterygii</taxon>
        <taxon>Neopterygii</taxon>
        <taxon>Teleostei</taxon>
        <taxon>Neoteleostei</taxon>
        <taxon>Acanthomorphata</taxon>
        <taxon>Eupercaria</taxon>
        <taxon>Perciformes</taxon>
        <taxon>Cottioidei</taxon>
        <taxon>Cottales</taxon>
        <taxon>Liparidae</taxon>
        <taxon>Liparis</taxon>
    </lineage>
</organism>
<sequence>MTSHSHSGVTGRQEHHSVGWRSSCCSPAEGLGGRLSSDGCTNSSVNQFRAAPVGSSAHIEVLTAPLQATTTADRFYRIDRAQVRLSSTQRGCSQTSGLTGWSFSQWSQVELQPVSQVEPGGARWSQVEPGGARWSQVELQPEHLSYVSEISQEEIYILDPELVVMTIGTSPSDMPDLVNSASSQVTSSGGAGSSGGSAAPGKKGFAVGLRPDPGLWGGAGLTAGGASGGRRLAPGELGLFTGEEDAGQEAEAASLCWKSCAEVLGERRGAGLGVSKVSPKVRGWPAALRSPKSNGSPPLLSVASLRSHEASEGERGGAEADAQPLGEGLGWEAGLKGDASPSGVPRTPDSRRERVGHAAPSTASAPGGNTRRLTSSVSIGRSKGSPGAEEGIVNGAALAAQHHRGEEVLRQRGRGRARQRDLSRTAQVQPRLLREGGLRRRPPLLREPPPALALLPAAAAPPQLLLPAAVPPVPPRADALVELLGGGRVLGLGAALRGLGGALVLLSPFLLPLLLAVRSVLLVAALSARHAGEVAGVPADHRGNAGAEREVVRARPAWRTLVWWRGDVTHP</sequence>
<comment type="caution">
    <text evidence="3">The sequence shown here is derived from an EMBL/GenBank/DDBJ whole genome shotgun (WGS) entry which is preliminary data.</text>
</comment>
<gene>
    <name evidence="3" type="ORF">EYF80_050526</name>
</gene>
<accession>A0A4Z2FEB6</accession>
<dbReference type="Proteomes" id="UP000314294">
    <property type="component" value="Unassembled WGS sequence"/>
</dbReference>
<keyword evidence="2" id="KW-1133">Transmembrane helix</keyword>
<feature type="region of interest" description="Disordered" evidence="1">
    <location>
        <begin position="286"/>
        <end position="388"/>
    </location>
</feature>
<dbReference type="AlphaFoldDB" id="A0A4Z2FEB6"/>
<keyword evidence="2" id="KW-0472">Membrane</keyword>
<feature type="compositionally biased region" description="Basic and acidic residues" evidence="1">
    <location>
        <begin position="306"/>
        <end position="318"/>
    </location>
</feature>
<dbReference type="EMBL" id="SRLO01001290">
    <property type="protein sequence ID" value="TNN39321.1"/>
    <property type="molecule type" value="Genomic_DNA"/>
</dbReference>
<proteinExistence type="predicted"/>
<feature type="region of interest" description="Disordered" evidence="1">
    <location>
        <begin position="403"/>
        <end position="428"/>
    </location>
</feature>
<evidence type="ECO:0000256" key="2">
    <source>
        <dbReference type="SAM" id="Phobius"/>
    </source>
</evidence>
<keyword evidence="2" id="KW-0812">Transmembrane</keyword>
<evidence type="ECO:0000256" key="1">
    <source>
        <dbReference type="SAM" id="MobiDB-lite"/>
    </source>
</evidence>
<name>A0A4Z2FEB6_9TELE</name>
<reference evidence="3 4" key="1">
    <citation type="submission" date="2019-03" db="EMBL/GenBank/DDBJ databases">
        <title>First draft genome of Liparis tanakae, snailfish: a comprehensive survey of snailfish specific genes.</title>
        <authorList>
            <person name="Kim W."/>
            <person name="Song I."/>
            <person name="Jeong J.-H."/>
            <person name="Kim D."/>
            <person name="Kim S."/>
            <person name="Ryu S."/>
            <person name="Song J.Y."/>
            <person name="Lee S.K."/>
        </authorList>
    </citation>
    <scope>NUCLEOTIDE SEQUENCE [LARGE SCALE GENOMIC DNA]</scope>
    <source>
        <tissue evidence="3">Muscle</tissue>
    </source>
</reference>
<protein>
    <submittedName>
        <fullName evidence="3">Uncharacterized protein</fullName>
    </submittedName>
</protein>
<evidence type="ECO:0000313" key="3">
    <source>
        <dbReference type="EMBL" id="TNN39321.1"/>
    </source>
</evidence>
<evidence type="ECO:0000313" key="4">
    <source>
        <dbReference type="Proteomes" id="UP000314294"/>
    </source>
</evidence>
<keyword evidence="4" id="KW-1185">Reference proteome</keyword>